<keyword evidence="12" id="KW-0521">NADP</keyword>
<feature type="binding site" evidence="21">
    <location>
        <position position="303"/>
    </location>
    <ligand>
        <name>Mg(2+)</name>
        <dbReference type="ChEBI" id="CHEBI:18420"/>
        <label>1</label>
    </ligand>
</feature>
<dbReference type="Pfam" id="PF07991">
    <property type="entry name" value="KARI_N"/>
    <property type="match status" value="1"/>
</dbReference>
<evidence type="ECO:0000256" key="9">
    <source>
        <dbReference type="ARBA" id="ARBA00022723"/>
    </source>
</evidence>
<comment type="similarity">
    <text evidence="5 21">Belongs to the ketol-acid reductoisomerase family.</text>
</comment>
<dbReference type="SUPFAM" id="SSF51735">
    <property type="entry name" value="NAD(P)-binding Rossmann-fold domains"/>
    <property type="match status" value="1"/>
</dbReference>
<dbReference type="GO" id="GO:0030864">
    <property type="term" value="C:cortical actin cytoskeleton"/>
    <property type="evidence" value="ECO:0007669"/>
    <property type="project" value="TreeGrafter"/>
</dbReference>
<feature type="binding site" evidence="21">
    <location>
        <position position="299"/>
    </location>
    <ligand>
        <name>Mg(2+)</name>
        <dbReference type="ChEBI" id="CHEBI:18420"/>
        <label>1</label>
    </ligand>
</feature>
<comment type="subcellular location">
    <subcellularLocation>
        <location evidence="2">Mitochondrion</location>
    </subcellularLocation>
</comment>
<dbReference type="InterPro" id="IPR015943">
    <property type="entry name" value="WD40/YVTN_repeat-like_dom_sf"/>
</dbReference>
<dbReference type="PRINTS" id="PR00320">
    <property type="entry name" value="GPROTEINBRPT"/>
</dbReference>
<dbReference type="Pfam" id="PF01450">
    <property type="entry name" value="KARI_C"/>
    <property type="match status" value="1"/>
</dbReference>
<dbReference type="PANTHER" id="PTHR19856">
    <property type="entry name" value="WD-REPEATCONTAINING PROTEIN WDR1"/>
    <property type="match status" value="1"/>
</dbReference>
<evidence type="ECO:0000256" key="20">
    <source>
        <dbReference type="PROSITE-ProRule" id="PRU00221"/>
    </source>
</evidence>
<evidence type="ECO:0000256" key="12">
    <source>
        <dbReference type="ARBA" id="ARBA00022857"/>
    </source>
</evidence>
<dbReference type="PANTHER" id="PTHR19856:SF0">
    <property type="entry name" value="WD REPEAT-CONTAINING PROTEIN 1"/>
    <property type="match status" value="1"/>
</dbReference>
<keyword evidence="14 21" id="KW-0560">Oxidoreductase</keyword>
<evidence type="ECO:0000256" key="2">
    <source>
        <dbReference type="ARBA" id="ARBA00004173"/>
    </source>
</evidence>
<keyword evidence="15" id="KW-0496">Mitochondrion</keyword>
<evidence type="ECO:0000313" key="25">
    <source>
        <dbReference type="Proteomes" id="UP000036947"/>
    </source>
</evidence>
<dbReference type="GO" id="GO:0051015">
    <property type="term" value="F:actin filament binding"/>
    <property type="evidence" value="ECO:0007669"/>
    <property type="project" value="TreeGrafter"/>
</dbReference>
<evidence type="ECO:0000256" key="8">
    <source>
        <dbReference type="ARBA" id="ARBA00022605"/>
    </source>
</evidence>
<evidence type="ECO:0000256" key="3">
    <source>
        <dbReference type="ARBA" id="ARBA00004864"/>
    </source>
</evidence>
<evidence type="ECO:0000259" key="22">
    <source>
        <dbReference type="PROSITE" id="PS51850"/>
    </source>
</evidence>
<dbReference type="AlphaFoldDB" id="A0A0L0N6F0"/>
<dbReference type="PROSITE" id="PS50294">
    <property type="entry name" value="WD_REPEATS_REGION"/>
    <property type="match status" value="4"/>
</dbReference>
<dbReference type="GO" id="GO:0009097">
    <property type="term" value="P:isoleucine biosynthetic process"/>
    <property type="evidence" value="ECO:0007669"/>
    <property type="project" value="UniProtKB-UniRule"/>
</dbReference>
<evidence type="ECO:0000256" key="19">
    <source>
        <dbReference type="ARBA" id="ARBA00038366"/>
    </source>
</evidence>
<keyword evidence="10" id="KW-0677">Repeat</keyword>
<feature type="binding site" evidence="21">
    <location>
        <position position="335"/>
    </location>
    <ligand>
        <name>Mg(2+)</name>
        <dbReference type="ChEBI" id="CHEBI:18420"/>
        <label>2</label>
    </ligand>
</feature>
<evidence type="ECO:0000256" key="11">
    <source>
        <dbReference type="ARBA" id="ARBA00022842"/>
    </source>
</evidence>
<dbReference type="EMBL" id="LFRF01000017">
    <property type="protein sequence ID" value="KND89647.1"/>
    <property type="molecule type" value="Genomic_DNA"/>
</dbReference>
<comment type="pathway">
    <text evidence="4">Amino-acid biosynthesis; L-isoleucine biosynthesis; L-isoleucine from 2-oxobutanoate: step 2/4.</text>
</comment>
<proteinExistence type="inferred from homology"/>
<dbReference type="UniPathway" id="UPA00047">
    <property type="reaction ID" value="UER00056"/>
</dbReference>
<dbReference type="InterPro" id="IPR008927">
    <property type="entry name" value="6-PGluconate_DH-like_C_sf"/>
</dbReference>
<dbReference type="GO" id="GO:0004455">
    <property type="term" value="F:ketol-acid reductoisomerase activity"/>
    <property type="evidence" value="ECO:0007669"/>
    <property type="project" value="UniProtKB-UniRule"/>
</dbReference>
<dbReference type="InterPro" id="IPR001680">
    <property type="entry name" value="WD40_rpt"/>
</dbReference>
<feature type="repeat" description="WD" evidence="20">
    <location>
        <begin position="1005"/>
        <end position="1036"/>
    </location>
</feature>
<name>A0A0L0N6F0_TOLOC</name>
<feature type="binding site" evidence="21">
    <location>
        <position position="339"/>
    </location>
    <ligand>
        <name>Mg(2+)</name>
        <dbReference type="ChEBI" id="CHEBI:18420"/>
        <label>2</label>
    </ligand>
</feature>
<dbReference type="InterPro" id="IPR000506">
    <property type="entry name" value="KARI_C"/>
</dbReference>
<dbReference type="PROSITE" id="PS51850">
    <property type="entry name" value="KARI_N"/>
    <property type="match status" value="1"/>
</dbReference>
<dbReference type="UniPathway" id="UPA00049">
    <property type="reaction ID" value="UER00060"/>
</dbReference>
<dbReference type="InterPro" id="IPR013328">
    <property type="entry name" value="6PGD_dom2"/>
</dbReference>
<dbReference type="SUPFAM" id="SSF50978">
    <property type="entry name" value="WD40 repeat-like"/>
    <property type="match status" value="2"/>
</dbReference>
<dbReference type="CDD" id="cd00200">
    <property type="entry name" value="WD40"/>
    <property type="match status" value="1"/>
</dbReference>
<evidence type="ECO:0000259" key="23">
    <source>
        <dbReference type="PROSITE" id="PS51851"/>
    </source>
</evidence>
<dbReference type="Proteomes" id="UP000036947">
    <property type="component" value="Unassembled WGS sequence"/>
</dbReference>
<keyword evidence="13" id="KW-0809">Transit peptide</keyword>
<dbReference type="Gene3D" id="3.40.50.720">
    <property type="entry name" value="NAD(P)-binding Rossmann-like Domain"/>
    <property type="match status" value="1"/>
</dbReference>
<evidence type="ECO:0000256" key="15">
    <source>
        <dbReference type="ARBA" id="ARBA00023128"/>
    </source>
</evidence>
<keyword evidence="8 21" id="KW-0028">Amino-acid biosynthesis</keyword>
<keyword evidence="24" id="KW-0413">Isomerase</keyword>
<dbReference type="PROSITE" id="PS00678">
    <property type="entry name" value="WD_REPEATS_1"/>
    <property type="match status" value="1"/>
</dbReference>
<dbReference type="FunFam" id="3.40.50.720:FF:000167">
    <property type="entry name" value="Ketol-acid reductoisomerase, mitochondrial"/>
    <property type="match status" value="1"/>
</dbReference>
<keyword evidence="25" id="KW-1185">Reference proteome</keyword>
<reference evidence="24 25" key="1">
    <citation type="journal article" date="2015" name="BMC Genomics">
        <title>The genome of the truffle-parasite Tolypocladium ophioglossoides and the evolution of antifungal peptaibiotics.</title>
        <authorList>
            <person name="Quandt C.A."/>
            <person name="Bushley K.E."/>
            <person name="Spatafora J.W."/>
        </authorList>
    </citation>
    <scope>NUCLEOTIDE SEQUENCE [LARGE SCALE GENOMIC DNA]</scope>
    <source>
        <strain evidence="24 25">CBS 100239</strain>
    </source>
</reference>
<dbReference type="GO" id="GO:0030042">
    <property type="term" value="P:actin filament depolymerization"/>
    <property type="evidence" value="ECO:0007669"/>
    <property type="project" value="TreeGrafter"/>
</dbReference>
<dbReference type="STRING" id="1163406.A0A0L0N6F0"/>
<dbReference type="Pfam" id="PF00400">
    <property type="entry name" value="WD40"/>
    <property type="match status" value="6"/>
</dbReference>
<dbReference type="Gene3D" id="2.130.10.10">
    <property type="entry name" value="YVTN repeat-like/Quinoprotein amine dehydrogenase"/>
    <property type="match status" value="2"/>
</dbReference>
<evidence type="ECO:0000256" key="14">
    <source>
        <dbReference type="ARBA" id="ARBA00023002"/>
    </source>
</evidence>
<keyword evidence="11 21" id="KW-0460">Magnesium</keyword>
<dbReference type="GO" id="GO:0046872">
    <property type="term" value="F:metal ion binding"/>
    <property type="evidence" value="ECO:0007669"/>
    <property type="project" value="UniProtKB-UniRule"/>
</dbReference>
<feature type="repeat" description="WD" evidence="20">
    <location>
        <begin position="707"/>
        <end position="748"/>
    </location>
</feature>
<dbReference type="PROSITE" id="PS50082">
    <property type="entry name" value="WD_REPEATS_2"/>
    <property type="match status" value="6"/>
</dbReference>
<dbReference type="GO" id="GO:0016853">
    <property type="term" value="F:isomerase activity"/>
    <property type="evidence" value="ECO:0007669"/>
    <property type="project" value="UniProtKB-KW"/>
</dbReference>
<feature type="repeat" description="WD" evidence="20">
    <location>
        <begin position="798"/>
        <end position="841"/>
    </location>
</feature>
<comment type="caution">
    <text evidence="24">The sequence shown here is derived from an EMBL/GenBank/DDBJ whole genome shotgun (WGS) entry which is preliminary data.</text>
</comment>
<feature type="non-terminal residue" evidence="24">
    <location>
        <position position="1"/>
    </location>
</feature>
<dbReference type="SMART" id="SM00320">
    <property type="entry name" value="WD40"/>
    <property type="match status" value="8"/>
</dbReference>
<dbReference type="Gene3D" id="1.10.1040.10">
    <property type="entry name" value="N-(1-d-carboxylethyl)-l-norvaline Dehydrogenase, domain 2"/>
    <property type="match status" value="3"/>
</dbReference>
<dbReference type="FunFam" id="1.10.1040.10:FF:000003">
    <property type="entry name" value="Ketol-acid reductoisomerase, mitochondrial"/>
    <property type="match status" value="1"/>
</dbReference>
<keyword evidence="7 20" id="KW-0853">WD repeat</keyword>
<sequence>KIPALHPPPTVWSTSCKLITKITLPSLKNPPPPASVTMASRSFSKTLRAPLARQLASPLVQQRSYIASRNLVRATGAAVTRLAVAQQQVRGVKTIDFAGHKEDVYERADWPQEKLLDYFKNDTLALIGYGSQGHGQGLNLRDNGLNVIVGVRKNGKSWKDAEQDGWVAGKNLFDVDEAISRGTIVMNLLSDAAQSETWPAIKPQLIEGKTLYFSHGFSPVFKDLTKVEVPKNIDVILCAPKGSGRTVRSLFREGRGINSSFAVYQDVTGKAEEKAVALGVAIGSGYLYKTTFEKEVYSDLYGERGCLMGGIHGMFLAQYEVLRERGHSPSEAFNETVEEATQSLYPLIGANGMDWMFEACSTTARRGAIDWTPKFKDALKPVFNNLYDSVKDGSETQRSLDYNGQKDYRERYEAEMEEIRNLEIWRAGKAVRATSLVAPQSPVSPGKVTLLTQAFAPPTVSPIQPSRPSTQCLNSSAMASPSITINRILAAAPATTRGQPTQLSTDSKGQRIAYASGKSIFVRSIDNPSDCREYTGHTAPTTVARFAPNGFKIASGDAGGMLRVWEPETIENTGREYGIISGRLNDVAWDGESQRVIAVGDGKEHFGRCITADSGNSVGEIIGHSKSVNAAAMKPQRPFRAATVGDDGNMVFYHGAPYKFNEKSTLHRGFVLGAAYSPDGNTLATVGADKRIQLYDGKTGQHTKQIESEHTGSIFAISWSQNSKKFATASADQTIKLWDVEAGTVLQTWKFGDGVSVRNQQVGVVIPHGRSDGLIISVNLDGELAYLNEGKTEPVRVLQGHSKNITAFTSSSHGKGSSVWSGSMDGRVCQWDVKSGFATAVDGEPHTNQVAQLAGLSGKIYSAGWDDTVKVVDESANTFVGQSIKLSAQPKGVSASDNIVYVATVSGVAAYTKNELLKETPLDYTPGAIAASGSFVAVGADQNSVKIYKSDSSGNLQPVQAISNPTGTISALAFSKDGSHLAAGNSVGKIYVYKTGTWEVVADRWSAHTARVTCISWDDTGAYAASGSLDTNVFVWCLEKKNQGKRIKAANAHKDGVNGICWVEGGKVASAGGDATVKIWEVQNLP</sequence>
<evidence type="ECO:0000256" key="17">
    <source>
        <dbReference type="ARBA" id="ARBA00030209"/>
    </source>
</evidence>
<dbReference type="InterPro" id="IPR013116">
    <property type="entry name" value="KARI_N"/>
</dbReference>
<evidence type="ECO:0000256" key="1">
    <source>
        <dbReference type="ARBA" id="ARBA00001946"/>
    </source>
</evidence>
<dbReference type="OrthoDB" id="2306at2759"/>
<dbReference type="InterPro" id="IPR020472">
    <property type="entry name" value="WD40_PAC1"/>
</dbReference>
<dbReference type="GO" id="GO:0005759">
    <property type="term" value="C:mitochondrial matrix"/>
    <property type="evidence" value="ECO:0007669"/>
    <property type="project" value="UniProtKB-ARBA"/>
</dbReference>
<dbReference type="InterPro" id="IPR036322">
    <property type="entry name" value="WD40_repeat_dom_sf"/>
</dbReference>
<gene>
    <name evidence="24" type="ORF">TOPH_05757</name>
</gene>
<evidence type="ECO:0000256" key="13">
    <source>
        <dbReference type="ARBA" id="ARBA00022946"/>
    </source>
</evidence>
<dbReference type="FunFam" id="2.130.10.10:FF:000167">
    <property type="entry name" value="Actin-interacting protein 1"/>
    <property type="match status" value="1"/>
</dbReference>
<feature type="binding site" evidence="21">
    <location>
        <position position="299"/>
    </location>
    <ligand>
        <name>Mg(2+)</name>
        <dbReference type="ChEBI" id="CHEBI:18420"/>
        <label>2</label>
    </ligand>
</feature>
<feature type="repeat" description="WD" evidence="20">
    <location>
        <begin position="534"/>
        <end position="566"/>
    </location>
</feature>
<feature type="domain" description="KARI C-terminal knotted" evidence="23">
    <location>
        <begin position="291"/>
        <end position="438"/>
    </location>
</feature>
<dbReference type="InterPro" id="IPR036291">
    <property type="entry name" value="NAD(P)-bd_dom_sf"/>
</dbReference>
<comment type="pathway">
    <text evidence="3">Amino-acid biosynthesis; L-valine biosynthesis; L-valine from pyruvate: step 2/4.</text>
</comment>
<dbReference type="PROSITE" id="PS51851">
    <property type="entry name" value="KARI_C"/>
    <property type="match status" value="1"/>
</dbReference>
<dbReference type="GO" id="GO:0009099">
    <property type="term" value="P:L-valine biosynthetic process"/>
    <property type="evidence" value="ECO:0007669"/>
    <property type="project" value="UniProtKB-UniRule"/>
</dbReference>
<keyword evidence="9 21" id="KW-0479">Metal-binding</keyword>
<evidence type="ECO:0000256" key="6">
    <source>
        <dbReference type="ARBA" id="ARBA00013102"/>
    </source>
</evidence>
<evidence type="ECO:0000256" key="7">
    <source>
        <dbReference type="ARBA" id="ARBA00022574"/>
    </source>
</evidence>
<evidence type="ECO:0000256" key="21">
    <source>
        <dbReference type="PROSITE-ProRule" id="PRU01198"/>
    </source>
</evidence>
<feature type="repeat" description="WD" evidence="20">
    <location>
        <begin position="664"/>
        <end position="705"/>
    </location>
</feature>
<dbReference type="InterPro" id="IPR019775">
    <property type="entry name" value="WD40_repeat_CS"/>
</dbReference>
<dbReference type="SUPFAM" id="SSF48179">
    <property type="entry name" value="6-phosphogluconate dehydrogenase C-terminal domain-like"/>
    <property type="match status" value="1"/>
</dbReference>
<dbReference type="FunFam" id="2.130.10.10:FF:000102">
    <property type="entry name" value="Actin-interacting protein 1"/>
    <property type="match status" value="1"/>
</dbReference>
<comment type="similarity">
    <text evidence="19">Belongs to the WD repeat AIP1 family.</text>
</comment>
<evidence type="ECO:0000256" key="16">
    <source>
        <dbReference type="ARBA" id="ARBA00023304"/>
    </source>
</evidence>
<dbReference type="InterPro" id="IPR011041">
    <property type="entry name" value="Quinoprot_gluc/sorb_DH_b-prop"/>
</dbReference>
<evidence type="ECO:0000256" key="4">
    <source>
        <dbReference type="ARBA" id="ARBA00004885"/>
    </source>
</evidence>
<evidence type="ECO:0000256" key="18">
    <source>
        <dbReference type="ARBA" id="ARBA00030593"/>
    </source>
</evidence>
<evidence type="ECO:0000256" key="5">
    <source>
        <dbReference type="ARBA" id="ARBA00010318"/>
    </source>
</evidence>
<evidence type="ECO:0000313" key="24">
    <source>
        <dbReference type="EMBL" id="KND89647.1"/>
    </source>
</evidence>
<dbReference type="NCBIfam" id="TIGR00465">
    <property type="entry name" value="ilvC"/>
    <property type="match status" value="1"/>
</dbReference>
<evidence type="ECO:0000256" key="10">
    <source>
        <dbReference type="ARBA" id="ARBA00022737"/>
    </source>
</evidence>
<comment type="cofactor">
    <cofactor evidence="1">
        <name>Mg(2+)</name>
        <dbReference type="ChEBI" id="CHEBI:18420"/>
    </cofactor>
</comment>
<keyword evidence="16 21" id="KW-0100">Branched-chain amino acid biosynthesis</keyword>
<accession>A0A0L0N6F0</accession>
<organism evidence="24 25">
    <name type="scientific">Tolypocladium ophioglossoides (strain CBS 100239)</name>
    <name type="common">Snaketongue truffleclub</name>
    <name type="synonym">Elaphocordyceps ophioglossoides</name>
    <dbReference type="NCBI Taxonomy" id="1163406"/>
    <lineage>
        <taxon>Eukaryota</taxon>
        <taxon>Fungi</taxon>
        <taxon>Dikarya</taxon>
        <taxon>Ascomycota</taxon>
        <taxon>Pezizomycotina</taxon>
        <taxon>Sordariomycetes</taxon>
        <taxon>Hypocreomycetidae</taxon>
        <taxon>Hypocreales</taxon>
        <taxon>Ophiocordycipitaceae</taxon>
        <taxon>Tolypocladium</taxon>
    </lineage>
</organism>
<feature type="repeat" description="WD" evidence="20">
    <location>
        <begin position="1050"/>
        <end position="1086"/>
    </location>
</feature>
<feature type="domain" description="KARI N-terminal Rossmann" evidence="22">
    <location>
        <begin position="100"/>
        <end position="290"/>
    </location>
</feature>
<dbReference type="FunFam" id="1.10.1040.10:FF:000005">
    <property type="entry name" value="Ketol-acid reductoisomerase, mitochondrial"/>
    <property type="match status" value="1"/>
</dbReference>
<dbReference type="EC" id="1.1.1.86" evidence="6"/>
<dbReference type="InterPro" id="IPR013023">
    <property type="entry name" value="KARI"/>
</dbReference>
<feature type="binding site" evidence="21">
    <location>
        <position position="361"/>
    </location>
    <ligand>
        <name>substrate</name>
    </ligand>
</feature>
<dbReference type="SUPFAM" id="SSF50952">
    <property type="entry name" value="Soluble quinoprotein glucose dehydrogenase"/>
    <property type="match status" value="1"/>
</dbReference>
<protein>
    <recommendedName>
        <fullName evidence="6">ketol-acid reductoisomerase (NADP(+))</fullName>
        <ecNumber evidence="6">1.1.1.86</ecNumber>
    </recommendedName>
    <alternativeName>
        <fullName evidence="18">Acetohydroxy-acid reductoisomerase</fullName>
    </alternativeName>
    <alternativeName>
        <fullName evidence="17">Alpha-keto-beta-hydroxylacyl reductoisomerase</fullName>
    </alternativeName>
</protein>